<feature type="binding site" evidence="2">
    <location>
        <position position="230"/>
    </location>
    <ligand>
        <name>Zn(2+)</name>
        <dbReference type="ChEBI" id="CHEBI:29105"/>
        <label>1</label>
    </ligand>
</feature>
<feature type="binding site" evidence="2">
    <location>
        <position position="249"/>
    </location>
    <ligand>
        <name>Zn(2+)</name>
        <dbReference type="ChEBI" id="CHEBI:29105"/>
        <label>2</label>
    </ligand>
</feature>
<evidence type="ECO:0000256" key="1">
    <source>
        <dbReference type="PIRSR" id="PIRSR628651-50"/>
    </source>
</evidence>
<feature type="binding site" evidence="2">
    <location>
        <position position="232"/>
    </location>
    <ligand>
        <name>Zn(2+)</name>
        <dbReference type="ChEBI" id="CHEBI:29105"/>
        <label>1</label>
    </ligand>
</feature>
<dbReference type="AlphaFoldDB" id="M3K3R3"/>
<name>M3K3R3_CANMX</name>
<keyword evidence="2" id="KW-0479">Metal-binding</keyword>
<proteinExistence type="predicted"/>
<accession>M3K3R3</accession>
<feature type="binding site" evidence="2">
    <location>
        <position position="256"/>
    </location>
    <ligand>
        <name>Zn(2+)</name>
        <dbReference type="ChEBI" id="CHEBI:29105"/>
        <label>1</label>
    </ligand>
</feature>
<feature type="compositionally biased region" description="Basic and acidic residues" evidence="3">
    <location>
        <begin position="190"/>
        <end position="207"/>
    </location>
</feature>
<dbReference type="GO" id="GO:0046872">
    <property type="term" value="F:metal ion binding"/>
    <property type="evidence" value="ECO:0007669"/>
    <property type="project" value="UniProtKB-KW"/>
</dbReference>
<dbReference type="HOGENOM" id="CLU_074406_0_0_1"/>
<comment type="caution">
    <text evidence="4">The sequence shown here is derived from an EMBL/GenBank/DDBJ whole genome shotgun (WGS) entry which is preliminary data.</text>
</comment>
<dbReference type="GO" id="GO:0005634">
    <property type="term" value="C:nucleus"/>
    <property type="evidence" value="ECO:0007669"/>
    <property type="project" value="TreeGrafter"/>
</dbReference>
<dbReference type="OrthoDB" id="5411773at2759"/>
<evidence type="ECO:0000313" key="4">
    <source>
        <dbReference type="EMBL" id="EMG49920.1"/>
    </source>
</evidence>
<dbReference type="Proteomes" id="UP000011777">
    <property type="component" value="Unassembled WGS sequence"/>
</dbReference>
<feature type="binding site" evidence="2">
    <location>
        <position position="243"/>
    </location>
    <ligand>
        <name>Zn(2+)</name>
        <dbReference type="ChEBI" id="CHEBI:29105"/>
        <label>2</label>
    </ligand>
</feature>
<reference evidence="4 5" key="1">
    <citation type="submission" date="2013-02" db="EMBL/GenBank/DDBJ databases">
        <title>Genome sequence of Candida maltosa Xu316, a potential industrial strain for xylitol and ethanol production.</title>
        <authorList>
            <person name="Yu J."/>
            <person name="Wang Q."/>
            <person name="Geng X."/>
            <person name="Bao W."/>
            <person name="He P."/>
            <person name="Cai J."/>
        </authorList>
    </citation>
    <scope>NUCLEOTIDE SEQUENCE [LARGE SCALE GENOMIC DNA]</scope>
    <source>
        <strain evidence="5">Xu316</strain>
    </source>
</reference>
<dbReference type="SUPFAM" id="SSF57903">
    <property type="entry name" value="FYVE/PHD zinc finger"/>
    <property type="match status" value="1"/>
</dbReference>
<feature type="region of interest" description="Disordered" evidence="3">
    <location>
        <begin position="179"/>
        <end position="221"/>
    </location>
</feature>
<dbReference type="Gene3D" id="3.30.40.10">
    <property type="entry name" value="Zinc/RING finger domain, C3HC4 (zinc finger)"/>
    <property type="match status" value="1"/>
</dbReference>
<feature type="site" description="Histone H3K4me3 binding" evidence="1">
    <location>
        <position position="254"/>
    </location>
</feature>
<dbReference type="eggNOG" id="KOG1973">
    <property type="taxonomic scope" value="Eukaryota"/>
</dbReference>
<organism evidence="4 5">
    <name type="scientific">Candida maltosa (strain Xu316)</name>
    <name type="common">Yeast</name>
    <dbReference type="NCBI Taxonomy" id="1245528"/>
    <lineage>
        <taxon>Eukaryota</taxon>
        <taxon>Fungi</taxon>
        <taxon>Dikarya</taxon>
        <taxon>Ascomycota</taxon>
        <taxon>Saccharomycotina</taxon>
        <taxon>Pichiomycetes</taxon>
        <taxon>Debaryomycetaceae</taxon>
        <taxon>Candida/Lodderomyces clade</taxon>
        <taxon>Candida</taxon>
    </lineage>
</organism>
<dbReference type="InterPro" id="IPR028651">
    <property type="entry name" value="ING_fam"/>
</dbReference>
<feature type="compositionally biased region" description="Acidic residues" evidence="3">
    <location>
        <begin position="211"/>
        <end position="221"/>
    </location>
</feature>
<sequence length="307" mass="36413">MEYNDNDDYPSHSLKNSFISTLDHLPCDIVRSLWLIQSCNLKIDKSKQEINTLLKQYHDRMTIDDISLKRIYLLKERIGYLSNEAIEETKAMNNQLITHRLNLLQEMDQLKRIEMNKHNQVDETERNELRQQLKEHYKVNPLASQVEAVQEQKDLKSGENSQPPKLVIKLPKQDKVVKPKNQKIVKKVTKKPEEKKPKKKEAKKEVPVVELETEEEEEEEEKDEDNNLYCFCHQKSFGNMISCDNEDSCPNGEWFHYKCVGLLNRVDALKFTTGKMAWYCSEECRRIGETKQSISDDKKRRKRKRRW</sequence>
<feature type="binding site" evidence="2">
    <location>
        <position position="284"/>
    </location>
    <ligand>
        <name>Zn(2+)</name>
        <dbReference type="ChEBI" id="CHEBI:29105"/>
        <label>2</label>
    </ligand>
</feature>
<feature type="site" description="Histone H3K4me3 binding" evidence="1">
    <location>
        <position position="240"/>
    </location>
</feature>
<evidence type="ECO:0000256" key="2">
    <source>
        <dbReference type="PIRSR" id="PIRSR628651-51"/>
    </source>
</evidence>
<keyword evidence="5" id="KW-1185">Reference proteome</keyword>
<evidence type="ECO:0008006" key="6">
    <source>
        <dbReference type="Google" id="ProtNLM"/>
    </source>
</evidence>
<dbReference type="EMBL" id="AOGT01000448">
    <property type="protein sequence ID" value="EMG49920.1"/>
    <property type="molecule type" value="Genomic_DNA"/>
</dbReference>
<evidence type="ECO:0000256" key="3">
    <source>
        <dbReference type="SAM" id="MobiDB-lite"/>
    </source>
</evidence>
<feature type="binding site" evidence="2">
    <location>
        <position position="259"/>
    </location>
    <ligand>
        <name>Zn(2+)</name>
        <dbReference type="ChEBI" id="CHEBI:29105"/>
        <label>1</label>
    </ligand>
</feature>
<dbReference type="GO" id="GO:0004402">
    <property type="term" value="F:histone acetyltransferase activity"/>
    <property type="evidence" value="ECO:0007669"/>
    <property type="project" value="TreeGrafter"/>
</dbReference>
<dbReference type="GO" id="GO:0000123">
    <property type="term" value="C:histone acetyltransferase complex"/>
    <property type="evidence" value="ECO:0007669"/>
    <property type="project" value="TreeGrafter"/>
</dbReference>
<dbReference type="STRING" id="1245528.M3K3R3"/>
<keyword evidence="2" id="KW-0862">Zinc</keyword>
<feature type="site" description="Histone H3K4me3 binding" evidence="1">
    <location>
        <position position="229"/>
    </location>
</feature>
<evidence type="ECO:0000313" key="5">
    <source>
        <dbReference type="Proteomes" id="UP000011777"/>
    </source>
</evidence>
<dbReference type="PANTHER" id="PTHR10333">
    <property type="entry name" value="INHIBITOR OF GROWTH PROTEIN"/>
    <property type="match status" value="1"/>
</dbReference>
<dbReference type="InterPro" id="IPR013083">
    <property type="entry name" value="Znf_RING/FYVE/PHD"/>
</dbReference>
<feature type="binding site" evidence="2">
    <location>
        <position position="280"/>
    </location>
    <ligand>
        <name>Zn(2+)</name>
        <dbReference type="ChEBI" id="CHEBI:29105"/>
        <label>2</label>
    </ligand>
</feature>
<feature type="compositionally biased region" description="Basic residues" evidence="3">
    <location>
        <begin position="179"/>
        <end position="189"/>
    </location>
</feature>
<protein>
    <recommendedName>
        <fullName evidence="6">Zinc finger PHD-type domain-containing protein</fullName>
    </recommendedName>
</protein>
<dbReference type="GO" id="GO:0006355">
    <property type="term" value="P:regulation of DNA-templated transcription"/>
    <property type="evidence" value="ECO:0007669"/>
    <property type="project" value="TreeGrafter"/>
</dbReference>
<feature type="site" description="Histone H3K4me3 binding" evidence="1">
    <location>
        <position position="244"/>
    </location>
</feature>
<dbReference type="OMA" id="PCDIVRS"/>
<dbReference type="PANTHER" id="PTHR10333:SF94">
    <property type="entry name" value="FINGER DOMAIN PROTEIN, PUTATIVE (AFU_ORTHOLOGUE AFUA_3G11940)-RELATED"/>
    <property type="match status" value="1"/>
</dbReference>
<gene>
    <name evidence="4" type="ORF">G210_5128</name>
</gene>
<dbReference type="InterPro" id="IPR011011">
    <property type="entry name" value="Znf_FYVE_PHD"/>
</dbReference>